<name>A0A926I797_9FIRM</name>
<dbReference type="Pfam" id="PF20187">
    <property type="entry name" value="DUF6550"/>
    <property type="match status" value="1"/>
</dbReference>
<feature type="region of interest" description="Disordered" evidence="1">
    <location>
        <begin position="41"/>
        <end position="146"/>
    </location>
</feature>
<evidence type="ECO:0000313" key="3">
    <source>
        <dbReference type="Proteomes" id="UP000610760"/>
    </source>
</evidence>
<dbReference type="InterPro" id="IPR046680">
    <property type="entry name" value="DUF6550"/>
</dbReference>
<evidence type="ECO:0000256" key="1">
    <source>
        <dbReference type="SAM" id="MobiDB-lite"/>
    </source>
</evidence>
<dbReference type="Proteomes" id="UP000610760">
    <property type="component" value="Unassembled WGS sequence"/>
</dbReference>
<organism evidence="2 3">
    <name type="scientific">Fumia xinanensis</name>
    <dbReference type="NCBI Taxonomy" id="2763659"/>
    <lineage>
        <taxon>Bacteria</taxon>
        <taxon>Bacillati</taxon>
        <taxon>Bacillota</taxon>
        <taxon>Clostridia</taxon>
        <taxon>Eubacteriales</taxon>
        <taxon>Oscillospiraceae</taxon>
        <taxon>Fumia</taxon>
    </lineage>
</organism>
<dbReference type="EMBL" id="JACRSV010000004">
    <property type="protein sequence ID" value="MBC8560745.1"/>
    <property type="molecule type" value="Genomic_DNA"/>
</dbReference>
<comment type="caution">
    <text evidence="2">The sequence shown here is derived from an EMBL/GenBank/DDBJ whole genome shotgun (WGS) entry which is preliminary data.</text>
</comment>
<feature type="compositionally biased region" description="Polar residues" evidence="1">
    <location>
        <begin position="41"/>
        <end position="61"/>
    </location>
</feature>
<proteinExistence type="predicted"/>
<protein>
    <submittedName>
        <fullName evidence="2">Uncharacterized protein</fullName>
    </submittedName>
</protein>
<feature type="region of interest" description="Disordered" evidence="1">
    <location>
        <begin position="160"/>
        <end position="183"/>
    </location>
</feature>
<sequence length="183" mass="19399">MTKKKALLFGGGAIVLVLLVTLIVILTAGSKTPDILVNTESTDSGLTVNDVSDVTSDNNVSMVDLPNVEDTGTESSESDAILDPEKGGSVEVNLSEIEKEATPPPKPQVKDESQLTNPNQEPSYAEEDTKINPDSNTPQNGEKKNGMIYIDGFGWIKDEGGGTVEKSFDSDGDINKQVGNMGN</sequence>
<gene>
    <name evidence="2" type="ORF">H8710_11790</name>
</gene>
<keyword evidence="3" id="KW-1185">Reference proteome</keyword>
<dbReference type="RefSeq" id="WP_249296000.1">
    <property type="nucleotide sequence ID" value="NZ_JACRSV010000004.1"/>
</dbReference>
<accession>A0A926I797</accession>
<dbReference type="AlphaFoldDB" id="A0A926I797"/>
<reference evidence="2" key="1">
    <citation type="submission" date="2020-08" db="EMBL/GenBank/DDBJ databases">
        <title>Genome public.</title>
        <authorList>
            <person name="Liu C."/>
            <person name="Sun Q."/>
        </authorList>
    </citation>
    <scope>NUCLEOTIDE SEQUENCE</scope>
    <source>
        <strain evidence="2">NSJ-33</strain>
    </source>
</reference>
<evidence type="ECO:0000313" key="2">
    <source>
        <dbReference type="EMBL" id="MBC8560745.1"/>
    </source>
</evidence>